<feature type="domain" description="Large ribosomal subunit protein bL25 beta" evidence="8">
    <location>
        <begin position="100"/>
        <end position="184"/>
    </location>
</feature>
<dbReference type="InterPro" id="IPR020056">
    <property type="entry name" value="Rbsml_bL25/Gln-tRNA_synth_N"/>
</dbReference>
<dbReference type="PANTHER" id="PTHR33284:SF1">
    <property type="entry name" value="RIBOSOMAL PROTEIN L25_GLN-TRNA SYNTHETASE, ANTI-CODON-BINDING DOMAIN-CONTAINING PROTEIN"/>
    <property type="match status" value="1"/>
</dbReference>
<comment type="subunit">
    <text evidence="5">Part of the 50S ribosomal subunit; part of the 5S rRNA/L5/L18/L25 subcomplex. Contacts the 5S rRNA. Binds to the 5S rRNA independently of L5 and L18.</text>
</comment>
<reference evidence="9 10" key="1">
    <citation type="journal article" date="2015" name="Nature">
        <title>rRNA introns, odd ribosomes, and small enigmatic genomes across a large radiation of phyla.</title>
        <authorList>
            <person name="Brown C.T."/>
            <person name="Hug L.A."/>
            <person name="Thomas B.C."/>
            <person name="Sharon I."/>
            <person name="Castelle C.J."/>
            <person name="Singh A."/>
            <person name="Wilkins M.J."/>
            <person name="Williams K.H."/>
            <person name="Banfield J.F."/>
        </authorList>
    </citation>
    <scope>NUCLEOTIDE SEQUENCE [LARGE SCALE GENOMIC DNA]</scope>
</reference>
<dbReference type="Gene3D" id="2.40.240.10">
    <property type="entry name" value="Ribosomal Protein L25, Chain P"/>
    <property type="match status" value="1"/>
</dbReference>
<dbReference type="NCBIfam" id="TIGR00731">
    <property type="entry name" value="bL25_bact_ctc"/>
    <property type="match status" value="1"/>
</dbReference>
<keyword evidence="3 5" id="KW-0689">Ribosomal protein</keyword>
<keyword evidence="1 5" id="KW-0699">rRNA-binding</keyword>
<keyword evidence="2 5" id="KW-0694">RNA-binding</keyword>
<dbReference type="CDD" id="cd00495">
    <property type="entry name" value="Ribosomal_L25_TL5_CTC"/>
    <property type="match status" value="1"/>
</dbReference>
<evidence type="ECO:0000313" key="9">
    <source>
        <dbReference type="EMBL" id="KKU30777.1"/>
    </source>
</evidence>
<accession>A0A0G1PDP5</accession>
<keyword evidence="4 5" id="KW-0687">Ribonucleoprotein</keyword>
<dbReference type="PANTHER" id="PTHR33284">
    <property type="entry name" value="RIBOSOMAL PROTEIN L25/GLN-TRNA SYNTHETASE, ANTI-CODON-BINDING DOMAIN-CONTAINING PROTEIN"/>
    <property type="match status" value="1"/>
</dbReference>
<dbReference type="SUPFAM" id="SSF50715">
    <property type="entry name" value="Ribosomal protein L25-like"/>
    <property type="match status" value="1"/>
</dbReference>
<feature type="domain" description="Large ribosomal subunit protein bL25 L25" evidence="7">
    <location>
        <begin position="5"/>
        <end position="91"/>
    </location>
</feature>
<feature type="compositionally biased region" description="Low complexity" evidence="6">
    <location>
        <begin position="195"/>
        <end position="204"/>
    </location>
</feature>
<feature type="compositionally biased region" description="Basic and acidic residues" evidence="6">
    <location>
        <begin position="185"/>
        <end position="194"/>
    </location>
</feature>
<dbReference type="Gene3D" id="2.170.120.20">
    <property type="entry name" value="Ribosomal protein L25, beta domain"/>
    <property type="match status" value="1"/>
</dbReference>
<dbReference type="GO" id="GO:0003735">
    <property type="term" value="F:structural constituent of ribosome"/>
    <property type="evidence" value="ECO:0007669"/>
    <property type="project" value="InterPro"/>
</dbReference>
<evidence type="ECO:0000256" key="2">
    <source>
        <dbReference type="ARBA" id="ARBA00022884"/>
    </source>
</evidence>
<dbReference type="HAMAP" id="MF_01334">
    <property type="entry name" value="Ribosomal_bL25_CTC"/>
    <property type="match status" value="1"/>
</dbReference>
<evidence type="ECO:0000259" key="8">
    <source>
        <dbReference type="Pfam" id="PF14693"/>
    </source>
</evidence>
<evidence type="ECO:0000256" key="5">
    <source>
        <dbReference type="HAMAP-Rule" id="MF_01334"/>
    </source>
</evidence>
<comment type="similarity">
    <text evidence="5">Belongs to the bacterial ribosomal protein bL25 family. CTC subfamily.</text>
</comment>
<evidence type="ECO:0000313" key="10">
    <source>
        <dbReference type="Proteomes" id="UP000034705"/>
    </source>
</evidence>
<dbReference type="InterPro" id="IPR029751">
    <property type="entry name" value="Ribosomal_L25_dom"/>
</dbReference>
<dbReference type="Pfam" id="PF01386">
    <property type="entry name" value="Ribosomal_L25p"/>
    <property type="match status" value="1"/>
</dbReference>
<feature type="region of interest" description="Disordered" evidence="6">
    <location>
        <begin position="185"/>
        <end position="224"/>
    </location>
</feature>
<dbReference type="EMBL" id="LCMG01000035">
    <property type="protein sequence ID" value="KKU30777.1"/>
    <property type="molecule type" value="Genomic_DNA"/>
</dbReference>
<protein>
    <recommendedName>
        <fullName evidence="5">Large ribosomal subunit protein bL25</fullName>
    </recommendedName>
    <alternativeName>
        <fullName evidence="5">General stress protein CTC</fullName>
    </alternativeName>
</protein>
<evidence type="ECO:0000256" key="6">
    <source>
        <dbReference type="SAM" id="MobiDB-lite"/>
    </source>
</evidence>
<evidence type="ECO:0000256" key="1">
    <source>
        <dbReference type="ARBA" id="ARBA00022730"/>
    </source>
</evidence>
<dbReference type="Pfam" id="PF14693">
    <property type="entry name" value="Ribosomal_TL5_C"/>
    <property type="match status" value="1"/>
</dbReference>
<sequence>MNVMLKALTRTIKGRKTNVLRQDKKIPAIIYGAGTEPKNITIDYREFIRAYRETGESSLLDLEIDGKEAVKVLIQDLQHGVLHDEVTHVDFRAIDLSKPIDVDVEIHFIGESPAVKGLGGTLVRALETVSIRCLPSNLPSHLDVDLSSLATFEDSITVGQLVLPEGTEVLDDVQSAIAVVTPPRSDEEMAKLDETVSTDVTTVETAKKEKTTEEEGEGAVPKKE</sequence>
<gene>
    <name evidence="5" type="primary">rplY</name>
    <name evidence="5" type="synonym">ctc</name>
    <name evidence="9" type="ORF">UX45_C0035G0016</name>
</gene>
<dbReference type="InterPro" id="IPR020930">
    <property type="entry name" value="Ribosomal_uL5_bac-type"/>
</dbReference>
<dbReference type="InterPro" id="IPR037121">
    <property type="entry name" value="Ribosomal_bL25_C"/>
</dbReference>
<evidence type="ECO:0000256" key="3">
    <source>
        <dbReference type="ARBA" id="ARBA00022980"/>
    </source>
</evidence>
<name>A0A0G1PDP5_9BACT</name>
<dbReference type="GO" id="GO:0006412">
    <property type="term" value="P:translation"/>
    <property type="evidence" value="ECO:0007669"/>
    <property type="project" value="UniProtKB-UniRule"/>
</dbReference>
<dbReference type="InterPro" id="IPR001021">
    <property type="entry name" value="Ribosomal_bL25_long"/>
</dbReference>
<proteinExistence type="inferred from homology"/>
<dbReference type="GO" id="GO:0022625">
    <property type="term" value="C:cytosolic large ribosomal subunit"/>
    <property type="evidence" value="ECO:0007669"/>
    <property type="project" value="TreeGrafter"/>
</dbReference>
<dbReference type="Proteomes" id="UP000034705">
    <property type="component" value="Unassembled WGS sequence"/>
</dbReference>
<organism evidence="9 10">
    <name type="scientific">Candidatus Uhrbacteria bacterium GW2011_GWF2_46_218</name>
    <dbReference type="NCBI Taxonomy" id="1619001"/>
    <lineage>
        <taxon>Bacteria</taxon>
        <taxon>Candidatus Uhriibacteriota</taxon>
    </lineage>
</organism>
<dbReference type="InterPro" id="IPR020057">
    <property type="entry name" value="Ribosomal_bL25_b-dom"/>
</dbReference>
<dbReference type="GO" id="GO:0008097">
    <property type="term" value="F:5S rRNA binding"/>
    <property type="evidence" value="ECO:0007669"/>
    <property type="project" value="InterPro"/>
</dbReference>
<evidence type="ECO:0000259" key="7">
    <source>
        <dbReference type="Pfam" id="PF01386"/>
    </source>
</evidence>
<comment type="function">
    <text evidence="5">This is one of the proteins that binds to the 5S RNA in the ribosome where it forms part of the central protuberance.</text>
</comment>
<evidence type="ECO:0000256" key="4">
    <source>
        <dbReference type="ARBA" id="ARBA00023274"/>
    </source>
</evidence>
<dbReference type="InterPro" id="IPR011035">
    <property type="entry name" value="Ribosomal_bL25/Gln-tRNA_synth"/>
</dbReference>
<dbReference type="AlphaFoldDB" id="A0A0G1PDP5"/>
<comment type="caution">
    <text evidence="9">The sequence shown here is derived from an EMBL/GenBank/DDBJ whole genome shotgun (WGS) entry which is preliminary data.</text>
</comment>